<gene>
    <name evidence="3" type="ORF">V0288_24060</name>
</gene>
<evidence type="ECO:0000313" key="4">
    <source>
        <dbReference type="Proteomes" id="UP001328733"/>
    </source>
</evidence>
<sequence length="270" mass="29420">MTGKIIDRGTAGFLVLIIPLAVGIVLLFTAWPFILLFVLLTVAVKVWQDYRWSKLSTVVNPYFNQLLQEYQGCLTPIDLATKTNLPARTARQFLERKADEFGALKKTVGEKGTVYYFITASTLGSILDDSEPVAEETEMIEPPKAEVAAIPPTSRPTVPPVPPATGLGKLLDEVEEPAPPAPVTNLGKLLDEVEETAPEPVPASPPVEASKPAREPMVLSDLAKRLGVTPAALGKRKNSPEFADWSRSKDPDGVAWQYLPEETMFAAIEE</sequence>
<keyword evidence="2" id="KW-1133">Transmembrane helix</keyword>
<keyword evidence="2" id="KW-0472">Membrane</keyword>
<keyword evidence="2" id="KW-0812">Transmembrane</keyword>
<feature type="transmembrane region" description="Helical" evidence="2">
    <location>
        <begin position="12"/>
        <end position="44"/>
    </location>
</feature>
<protein>
    <submittedName>
        <fullName evidence="3">Uncharacterized protein</fullName>
    </submittedName>
</protein>
<evidence type="ECO:0000313" key="3">
    <source>
        <dbReference type="EMBL" id="MEG3440224.1"/>
    </source>
</evidence>
<name>A0AAW9QY44_9CHRO</name>
<feature type="region of interest" description="Disordered" evidence="1">
    <location>
        <begin position="194"/>
        <end position="215"/>
    </location>
</feature>
<dbReference type="AlphaFoldDB" id="A0AAW9QY44"/>
<accession>A0AAW9QY44</accession>
<comment type="caution">
    <text evidence="3">The sequence shown here is derived from an EMBL/GenBank/DDBJ whole genome shotgun (WGS) entry which is preliminary data.</text>
</comment>
<reference evidence="3 4" key="1">
    <citation type="submission" date="2024-01" db="EMBL/GenBank/DDBJ databases">
        <title>Genomic insights into the taxonomy and metabolism of the cyanobacterium Pannus brasiliensis CCIBt3594.</title>
        <authorList>
            <person name="Machado M."/>
            <person name="Botero N.B."/>
            <person name="Andreote A.P.D."/>
            <person name="Feitosa A.M.T."/>
            <person name="Popin R."/>
            <person name="Sivonen K."/>
            <person name="Fiore M.F."/>
        </authorList>
    </citation>
    <scope>NUCLEOTIDE SEQUENCE [LARGE SCALE GENOMIC DNA]</scope>
    <source>
        <strain evidence="3 4">CCIBt3594</strain>
    </source>
</reference>
<evidence type="ECO:0000256" key="1">
    <source>
        <dbReference type="SAM" id="MobiDB-lite"/>
    </source>
</evidence>
<proteinExistence type="predicted"/>
<evidence type="ECO:0000256" key="2">
    <source>
        <dbReference type="SAM" id="Phobius"/>
    </source>
</evidence>
<dbReference type="Proteomes" id="UP001328733">
    <property type="component" value="Unassembled WGS sequence"/>
</dbReference>
<keyword evidence="4" id="KW-1185">Reference proteome</keyword>
<feature type="region of interest" description="Disordered" evidence="1">
    <location>
        <begin position="229"/>
        <end position="252"/>
    </location>
</feature>
<dbReference type="RefSeq" id="WP_332867693.1">
    <property type="nucleotide sequence ID" value="NZ_JBAFSM010000081.1"/>
</dbReference>
<organism evidence="3 4">
    <name type="scientific">Pannus brasiliensis CCIBt3594</name>
    <dbReference type="NCBI Taxonomy" id="1427578"/>
    <lineage>
        <taxon>Bacteria</taxon>
        <taxon>Bacillati</taxon>
        <taxon>Cyanobacteriota</taxon>
        <taxon>Cyanophyceae</taxon>
        <taxon>Oscillatoriophycideae</taxon>
        <taxon>Chroococcales</taxon>
        <taxon>Microcystaceae</taxon>
        <taxon>Pannus</taxon>
    </lineage>
</organism>
<dbReference type="EMBL" id="JBAFSM010000081">
    <property type="protein sequence ID" value="MEG3440224.1"/>
    <property type="molecule type" value="Genomic_DNA"/>
</dbReference>